<evidence type="ECO:0000259" key="1">
    <source>
        <dbReference type="Pfam" id="PF00534"/>
    </source>
</evidence>
<proteinExistence type="predicted"/>
<dbReference type="InterPro" id="IPR001296">
    <property type="entry name" value="Glyco_trans_1"/>
</dbReference>
<protein>
    <submittedName>
        <fullName evidence="3">Glycosyltransferase family 4 protein</fullName>
    </submittedName>
</protein>
<dbReference type="Proteomes" id="UP001218638">
    <property type="component" value="Chromosome"/>
</dbReference>
<dbReference type="Pfam" id="PF00534">
    <property type="entry name" value="Glycos_transf_1"/>
    <property type="match status" value="1"/>
</dbReference>
<dbReference type="Pfam" id="PF13439">
    <property type="entry name" value="Glyco_transf_4"/>
    <property type="match status" value="1"/>
</dbReference>
<dbReference type="RefSeq" id="WP_330928084.1">
    <property type="nucleotide sequence ID" value="NZ_CP119075.1"/>
</dbReference>
<dbReference type="EMBL" id="CP119075">
    <property type="protein sequence ID" value="WED67340.1"/>
    <property type="molecule type" value="Genomic_DNA"/>
</dbReference>
<dbReference type="CDD" id="cd03801">
    <property type="entry name" value="GT4_PimA-like"/>
    <property type="match status" value="1"/>
</dbReference>
<dbReference type="Gene3D" id="3.40.50.2000">
    <property type="entry name" value="Glycogen Phosphorylase B"/>
    <property type="match status" value="2"/>
</dbReference>
<organism evidence="3 4">
    <name type="scientific">Synoicihabitans lomoniglobus</name>
    <dbReference type="NCBI Taxonomy" id="2909285"/>
    <lineage>
        <taxon>Bacteria</taxon>
        <taxon>Pseudomonadati</taxon>
        <taxon>Verrucomicrobiota</taxon>
        <taxon>Opitutia</taxon>
        <taxon>Opitutales</taxon>
        <taxon>Opitutaceae</taxon>
        <taxon>Synoicihabitans</taxon>
    </lineage>
</organism>
<evidence type="ECO:0000313" key="4">
    <source>
        <dbReference type="Proteomes" id="UP001218638"/>
    </source>
</evidence>
<dbReference type="AlphaFoldDB" id="A0AAF0CSP9"/>
<gene>
    <name evidence="3" type="ORF">PXH66_10815</name>
</gene>
<name>A0AAF0CSP9_9BACT</name>
<feature type="domain" description="Glycosyl transferase family 1" evidence="1">
    <location>
        <begin position="219"/>
        <end position="364"/>
    </location>
</feature>
<evidence type="ECO:0000259" key="2">
    <source>
        <dbReference type="Pfam" id="PF13439"/>
    </source>
</evidence>
<sequence>MSSTRLDSFSERSTVKKTRLAIVLSHPVQYYAPWFAQISRLPSIALRVFYLFNPDDKQQNDPGFGHAVSWDVDLLSGYDHEFVPNTAAHPSPNAFKGLRNPGLPARLDAFDADAVLLFGYAFTTHAGLILRRKLRRLRPPLLFRGDSHLLGGPPPRRLKTWLLRFVFSGVDAVLAVGKSNAAYFRYFGVPSQKLFFAPHAVDTPHFTATNERCASALHQRKEMGIDPEDHVILFAGKFTAKKRPDMLLSAFVQAAPQRTHLVLAGNGHLEPSLRATAGDHPRVHFLPFANQQLMPTRYLLGDVFALPSAGRYETWGLAVNEAMHLGRPAIVSDVVGCQTDLVTNKDTGWVFPASDLEALRNIVGEIDGMSKSELVALGQNARSRAAAYNYENATTGLLSALKFVSTV</sequence>
<evidence type="ECO:0000313" key="3">
    <source>
        <dbReference type="EMBL" id="WED67340.1"/>
    </source>
</evidence>
<dbReference type="InterPro" id="IPR050194">
    <property type="entry name" value="Glycosyltransferase_grp1"/>
</dbReference>
<dbReference type="InterPro" id="IPR028098">
    <property type="entry name" value="Glyco_trans_4-like_N"/>
</dbReference>
<dbReference type="SUPFAM" id="SSF53756">
    <property type="entry name" value="UDP-Glycosyltransferase/glycogen phosphorylase"/>
    <property type="match status" value="1"/>
</dbReference>
<keyword evidence="4" id="KW-1185">Reference proteome</keyword>
<dbReference type="KEGG" id="slom:PXH66_10815"/>
<dbReference type="PANTHER" id="PTHR45947:SF3">
    <property type="entry name" value="SULFOQUINOVOSYL TRANSFERASE SQD2"/>
    <property type="match status" value="1"/>
</dbReference>
<dbReference type="GO" id="GO:0016757">
    <property type="term" value="F:glycosyltransferase activity"/>
    <property type="evidence" value="ECO:0007669"/>
    <property type="project" value="InterPro"/>
</dbReference>
<reference evidence="3" key="1">
    <citation type="submission" date="2023-03" db="EMBL/GenBank/DDBJ databases">
        <title>Lomoglobus Profundus gen. nov., sp. nov., a novel member of the phylum Verrucomicrobia, isolated from deep-marine sediment of South China Sea.</title>
        <authorList>
            <person name="Ahmad T."/>
            <person name="Ishaq S.E."/>
            <person name="Wang F."/>
        </authorList>
    </citation>
    <scope>NUCLEOTIDE SEQUENCE</scope>
    <source>
        <strain evidence="3">LMO-M01</strain>
    </source>
</reference>
<dbReference type="PANTHER" id="PTHR45947">
    <property type="entry name" value="SULFOQUINOVOSYL TRANSFERASE SQD2"/>
    <property type="match status" value="1"/>
</dbReference>
<accession>A0AAF0CSP9</accession>
<feature type="domain" description="Glycosyltransferase subfamily 4-like N-terminal" evidence="2">
    <location>
        <begin position="93"/>
        <end position="203"/>
    </location>
</feature>